<dbReference type="AlphaFoldDB" id="T2KGR6"/>
<feature type="non-terminal residue" evidence="2">
    <location>
        <position position="1"/>
    </location>
</feature>
<reference evidence="2" key="1">
    <citation type="submission" date="2013-05" db="EMBL/GenBank/DDBJ databases">
        <authorList>
            <person name="Wieczorek A."/>
        </authorList>
    </citation>
    <scope>NUCLEOTIDE SEQUENCE</scope>
</reference>
<dbReference type="PANTHER" id="PTHR11177">
    <property type="entry name" value="CHITINASE"/>
    <property type="match status" value="1"/>
</dbReference>
<organism evidence="2">
    <name type="scientific">uncultured organism</name>
    <dbReference type="NCBI Taxonomy" id="155900"/>
    <lineage>
        <taxon>unclassified sequences</taxon>
        <taxon>environmental samples</taxon>
    </lineage>
</organism>
<feature type="non-terminal residue" evidence="2">
    <location>
        <position position="86"/>
    </location>
</feature>
<dbReference type="Pfam" id="PF00704">
    <property type="entry name" value="Glyco_hydro_18"/>
    <property type="match status" value="1"/>
</dbReference>
<dbReference type="SUPFAM" id="SSF51445">
    <property type="entry name" value="(Trans)glycosidases"/>
    <property type="match status" value="1"/>
</dbReference>
<name>T2KGR6_9ZZZZ</name>
<dbReference type="InterPro" id="IPR050314">
    <property type="entry name" value="Glycosyl_Hydrlase_18"/>
</dbReference>
<proteinExistence type="predicted"/>
<gene>
    <name evidence="2" type="primary">chiA like gene</name>
</gene>
<dbReference type="GO" id="GO:0005975">
    <property type="term" value="P:carbohydrate metabolic process"/>
    <property type="evidence" value="ECO:0007669"/>
    <property type="project" value="InterPro"/>
</dbReference>
<protein>
    <submittedName>
        <fullName evidence="2">Family 18 glycoside hydrolase</fullName>
    </submittedName>
</protein>
<sequence>VDIDWEFPGACGNTCNYSAQDPQNFTALLAEFRSQLNALSATTGKTYSLHIAAPAGSDKFNLLQLGSMHQYLNTIDLMTYDLYGAW</sequence>
<evidence type="ECO:0000259" key="1">
    <source>
        <dbReference type="PROSITE" id="PS51910"/>
    </source>
</evidence>
<evidence type="ECO:0000313" key="2">
    <source>
        <dbReference type="EMBL" id="CDF77165.1"/>
    </source>
</evidence>
<dbReference type="EMBL" id="HG315876">
    <property type="protein sequence ID" value="CDF77165.1"/>
    <property type="molecule type" value="Genomic_DNA"/>
</dbReference>
<dbReference type="PANTHER" id="PTHR11177:SF317">
    <property type="entry name" value="CHITINASE 12-RELATED"/>
    <property type="match status" value="1"/>
</dbReference>
<dbReference type="PROSITE" id="PS51910">
    <property type="entry name" value="GH18_2"/>
    <property type="match status" value="1"/>
</dbReference>
<reference evidence="2" key="2">
    <citation type="submission" date="2013-08" db="EMBL/GenBank/DDBJ databases">
        <title>Chitin Hydrolysis in an Aerated Soil and Associated Known and Novel chiA Genotypes.</title>
        <authorList>
            <person name="Wieczorek A.S."/>
            <person name="Hetz S.A."/>
            <person name="Drake H.L."/>
            <person name="Kolb S."/>
        </authorList>
    </citation>
    <scope>NUCLEOTIDE SEQUENCE</scope>
</reference>
<accession>T2KGR6</accession>
<dbReference type="Gene3D" id="3.20.20.80">
    <property type="entry name" value="Glycosidases"/>
    <property type="match status" value="1"/>
</dbReference>
<dbReference type="InterPro" id="IPR017853">
    <property type="entry name" value="GH"/>
</dbReference>
<feature type="domain" description="GH18" evidence="1">
    <location>
        <begin position="1"/>
        <end position="86"/>
    </location>
</feature>
<keyword evidence="2" id="KW-0378">Hydrolase</keyword>
<dbReference type="InterPro" id="IPR001223">
    <property type="entry name" value="Glyco_hydro18_cat"/>
</dbReference>
<dbReference type="GO" id="GO:0016787">
    <property type="term" value="F:hydrolase activity"/>
    <property type="evidence" value="ECO:0007669"/>
    <property type="project" value="UniProtKB-KW"/>
</dbReference>